<evidence type="ECO:0008006" key="3">
    <source>
        <dbReference type="Google" id="ProtNLM"/>
    </source>
</evidence>
<name>A0ABN6H5R6_9BACT</name>
<dbReference type="Proteomes" id="UP001374893">
    <property type="component" value="Chromosome"/>
</dbReference>
<organism evidence="1 2">
    <name type="scientific">Haloferula helveola</name>
    <dbReference type="NCBI Taxonomy" id="490095"/>
    <lineage>
        <taxon>Bacteria</taxon>
        <taxon>Pseudomonadati</taxon>
        <taxon>Verrucomicrobiota</taxon>
        <taxon>Verrucomicrobiia</taxon>
        <taxon>Verrucomicrobiales</taxon>
        <taxon>Verrucomicrobiaceae</taxon>
        <taxon>Haloferula</taxon>
    </lineage>
</organism>
<gene>
    <name evidence="1" type="ORF">HAHE_07730</name>
</gene>
<evidence type="ECO:0000313" key="2">
    <source>
        <dbReference type="Proteomes" id="UP001374893"/>
    </source>
</evidence>
<dbReference type="RefSeq" id="WP_338688778.1">
    <property type="nucleotide sequence ID" value="NZ_AP024702.1"/>
</dbReference>
<accession>A0ABN6H5R6</accession>
<reference evidence="1 2" key="1">
    <citation type="submission" date="2021-06" db="EMBL/GenBank/DDBJ databases">
        <title>Complete genome of Haloferula helveola possessing various polysaccharide degrading enzymes.</title>
        <authorList>
            <person name="Takami H."/>
            <person name="Huang C."/>
            <person name="Hamasaki K."/>
        </authorList>
    </citation>
    <scope>NUCLEOTIDE SEQUENCE [LARGE SCALE GENOMIC DNA]</scope>
    <source>
        <strain evidence="1 2">CN-1</strain>
    </source>
</reference>
<sequence>MLLPLIGSGLQGSRRALMRMPDSQSLRTEMDAVWQLYRTSYPNDLAGLSTAIANAAAANPPPPYTLVENTWVDFDAAGVEFVPPPGTENVLRVTLVNARGERLTAYFSPIPSADENP</sequence>
<dbReference type="EMBL" id="AP024702">
    <property type="protein sequence ID" value="BCX46865.1"/>
    <property type="molecule type" value="Genomic_DNA"/>
</dbReference>
<evidence type="ECO:0000313" key="1">
    <source>
        <dbReference type="EMBL" id="BCX46865.1"/>
    </source>
</evidence>
<protein>
    <recommendedName>
        <fullName evidence="3">Halobacterial output domain-containing protein</fullName>
    </recommendedName>
</protein>
<keyword evidence="2" id="KW-1185">Reference proteome</keyword>
<proteinExistence type="predicted"/>